<evidence type="ECO:0000256" key="4">
    <source>
        <dbReference type="ARBA" id="ARBA00023004"/>
    </source>
</evidence>
<dbReference type="GO" id="GO:0016705">
    <property type="term" value="F:oxidoreductase activity, acting on paired donors, with incorporation or reduction of molecular oxygen"/>
    <property type="evidence" value="ECO:0007669"/>
    <property type="project" value="InterPro"/>
</dbReference>
<protein>
    <recommendedName>
        <fullName evidence="9">Cytochrome P450 monooxygenase</fullName>
    </recommendedName>
</protein>
<proteinExistence type="inferred from homology"/>
<dbReference type="PRINTS" id="PR00463">
    <property type="entry name" value="EP450I"/>
</dbReference>
<dbReference type="PANTHER" id="PTHR24305:SF235">
    <property type="entry name" value="CYTOCHROME P450 MONOOXYGENASE APDB-RELATED"/>
    <property type="match status" value="1"/>
</dbReference>
<keyword evidence="6" id="KW-0503">Monooxygenase</keyword>
<dbReference type="InterPro" id="IPR001128">
    <property type="entry name" value="Cyt_P450"/>
</dbReference>
<comment type="cofactor">
    <cofactor evidence="1 5">
        <name>heme</name>
        <dbReference type="ChEBI" id="CHEBI:30413"/>
    </cofactor>
</comment>
<name>A0A1X7RWQ2_ZYMT9</name>
<dbReference type="InterPro" id="IPR017972">
    <property type="entry name" value="Cyt_P450_CS"/>
</dbReference>
<evidence type="ECO:0008006" key="9">
    <source>
        <dbReference type="Google" id="ProtNLM"/>
    </source>
</evidence>
<keyword evidence="4 5" id="KW-0408">Iron</keyword>
<sequence length="448" mass="50254">MQDIIALHKRYGPVVRISPSEVSIIDQAVIRRVYGFNTGYQKTSWYDTWRYAGSTESVFATRNHQDHQFLKKRVFKIYSMSSILSMEHLIDEVVDLSLQQLHCHVMDNRPVRLDRWTMFFAYEVVSNLALGHLKGFLERGEDVNNIIDSNHTGFWLNANVGYLPGQSRWFSNYYFLWVMTKLGSNFSAISDWIDGAVANGRRGHSSISRGPDLLQHFLNMSDGDGKPVSDEEVASEIGNVLGAGADTTGILIMATIKYLIENQSDYCRLQREVDAEHRRLQLSAGQEIRYTDLAKLPFLFAVVQESLRLHPSIVYQLPRESLKSGTTIRDQLIPPGVSISVSAAAVNRSVDVFGSDADAWTPQRWMEQNAGGGGDSSFTLESSLMTFGRGSRGCIGKNLALVEAYKYTASFVRNFDASFIDPKKNGTVISYWFAKIEGVDVALTSRLA</sequence>
<organism evidence="7 8">
    <name type="scientific">Zymoseptoria tritici (strain ST99CH_3D7)</name>
    <dbReference type="NCBI Taxonomy" id="1276538"/>
    <lineage>
        <taxon>Eukaryota</taxon>
        <taxon>Fungi</taxon>
        <taxon>Dikarya</taxon>
        <taxon>Ascomycota</taxon>
        <taxon>Pezizomycotina</taxon>
        <taxon>Dothideomycetes</taxon>
        <taxon>Dothideomycetidae</taxon>
        <taxon>Mycosphaerellales</taxon>
        <taxon>Mycosphaerellaceae</taxon>
        <taxon>Zymoseptoria</taxon>
    </lineage>
</organism>
<dbReference type="GO" id="GO:0004497">
    <property type="term" value="F:monooxygenase activity"/>
    <property type="evidence" value="ECO:0007669"/>
    <property type="project" value="UniProtKB-KW"/>
</dbReference>
<evidence type="ECO:0000256" key="1">
    <source>
        <dbReference type="ARBA" id="ARBA00001971"/>
    </source>
</evidence>
<dbReference type="AlphaFoldDB" id="A0A1X7RWQ2"/>
<reference evidence="7 8" key="1">
    <citation type="submission" date="2016-06" db="EMBL/GenBank/DDBJ databases">
        <authorList>
            <person name="Kjaerup R.B."/>
            <person name="Dalgaard T.S."/>
            <person name="Juul-Madsen H.R."/>
        </authorList>
    </citation>
    <scope>NUCLEOTIDE SEQUENCE [LARGE SCALE GENOMIC DNA]</scope>
</reference>
<keyword evidence="3 6" id="KW-0560">Oxidoreductase</keyword>
<keyword evidence="5 6" id="KW-0349">Heme</keyword>
<evidence type="ECO:0000256" key="3">
    <source>
        <dbReference type="ARBA" id="ARBA00023002"/>
    </source>
</evidence>
<dbReference type="Gene3D" id="1.10.630.10">
    <property type="entry name" value="Cytochrome P450"/>
    <property type="match status" value="1"/>
</dbReference>
<dbReference type="InterPro" id="IPR036396">
    <property type="entry name" value="Cyt_P450_sf"/>
</dbReference>
<evidence type="ECO:0000256" key="6">
    <source>
        <dbReference type="RuleBase" id="RU000461"/>
    </source>
</evidence>
<accession>A0A1X7RWQ2</accession>
<evidence type="ECO:0000313" key="8">
    <source>
        <dbReference type="Proteomes" id="UP000215127"/>
    </source>
</evidence>
<dbReference type="STRING" id="1276538.A0A1X7RWQ2"/>
<evidence type="ECO:0000313" key="7">
    <source>
        <dbReference type="EMBL" id="SMQ51872.1"/>
    </source>
</evidence>
<dbReference type="EMBL" id="LT853697">
    <property type="protein sequence ID" value="SMQ51872.1"/>
    <property type="molecule type" value="Genomic_DNA"/>
</dbReference>
<dbReference type="InterPro" id="IPR050121">
    <property type="entry name" value="Cytochrome_P450_monoxygenase"/>
</dbReference>
<comment type="similarity">
    <text evidence="6">Belongs to the cytochrome P450 family.</text>
</comment>
<dbReference type="GO" id="GO:0005506">
    <property type="term" value="F:iron ion binding"/>
    <property type="evidence" value="ECO:0007669"/>
    <property type="project" value="InterPro"/>
</dbReference>
<dbReference type="InterPro" id="IPR002401">
    <property type="entry name" value="Cyt_P450_E_grp-I"/>
</dbReference>
<gene>
    <name evidence="7" type="ORF">ZT3D7_G7025</name>
</gene>
<dbReference type="Proteomes" id="UP000215127">
    <property type="component" value="Chromosome 6"/>
</dbReference>
<dbReference type="GO" id="GO:0020037">
    <property type="term" value="F:heme binding"/>
    <property type="evidence" value="ECO:0007669"/>
    <property type="project" value="InterPro"/>
</dbReference>
<dbReference type="PANTHER" id="PTHR24305">
    <property type="entry name" value="CYTOCHROME P450"/>
    <property type="match status" value="1"/>
</dbReference>
<dbReference type="SUPFAM" id="SSF48264">
    <property type="entry name" value="Cytochrome P450"/>
    <property type="match status" value="1"/>
</dbReference>
<keyword evidence="8" id="KW-1185">Reference proteome</keyword>
<feature type="binding site" description="axial binding residue" evidence="5">
    <location>
        <position position="394"/>
    </location>
    <ligand>
        <name>heme</name>
        <dbReference type="ChEBI" id="CHEBI:30413"/>
    </ligand>
    <ligandPart>
        <name>Fe</name>
        <dbReference type="ChEBI" id="CHEBI:18248"/>
    </ligandPart>
</feature>
<keyword evidence="2 5" id="KW-0479">Metal-binding</keyword>
<dbReference type="PROSITE" id="PS00086">
    <property type="entry name" value="CYTOCHROME_P450"/>
    <property type="match status" value="1"/>
</dbReference>
<dbReference type="PRINTS" id="PR00385">
    <property type="entry name" value="P450"/>
</dbReference>
<dbReference type="Pfam" id="PF00067">
    <property type="entry name" value="p450"/>
    <property type="match status" value="1"/>
</dbReference>
<dbReference type="GO" id="GO:0044550">
    <property type="term" value="P:secondary metabolite biosynthetic process"/>
    <property type="evidence" value="ECO:0007669"/>
    <property type="project" value="UniProtKB-ARBA"/>
</dbReference>
<evidence type="ECO:0000256" key="5">
    <source>
        <dbReference type="PIRSR" id="PIRSR602401-1"/>
    </source>
</evidence>
<evidence type="ECO:0000256" key="2">
    <source>
        <dbReference type="ARBA" id="ARBA00022723"/>
    </source>
</evidence>